<keyword evidence="7 8" id="KW-0472">Membrane</keyword>
<feature type="transmembrane region" description="Helical" evidence="8">
    <location>
        <begin position="218"/>
        <end position="242"/>
    </location>
</feature>
<comment type="caution">
    <text evidence="10">The sequence shown here is derived from an EMBL/GenBank/DDBJ whole genome shotgun (WGS) entry which is preliminary data.</text>
</comment>
<dbReference type="PROSITE" id="PS51012">
    <property type="entry name" value="ABC_TM2"/>
    <property type="match status" value="1"/>
</dbReference>
<comment type="subcellular location">
    <subcellularLocation>
        <location evidence="1">Cell membrane</location>
        <topology evidence="1">Multi-pass membrane protein</topology>
    </subcellularLocation>
</comment>
<evidence type="ECO:0000313" key="10">
    <source>
        <dbReference type="EMBL" id="MBO1363533.1"/>
    </source>
</evidence>
<sequence length="361" mass="40601">MTLKYLIQKEFTQIRRNSFLPRLIIIFPIVIMCVSPWVMNMEVKNIVIDVVDNDHSTRSQQLVHDIEANRYFIFHGQQPTYKAALDNIEHSKSDMVIVIPQNYSKDLTMGREPQILIASNAVNGTKGAIGSIYLSLVVSSNAIPVAATIQSKVSTLYLYNKHLNFKLFMIPALFAIVMMLMTGFLPTLNIVSEKETGTIEQINVTPVSKWTFILAKLIPYWLIAAFIITVCLVLAWAVYGITSVGSLALIYLLAMLLALFFSSFGLIISNYSDTMQQAIFVMWFFVVILLLLSGLFTPTRSMPSLAYLTTYINPVSYFIEAIRTVFIRGGDFSSIAHQVVALLCIGLFMGGWAVQSYKKNR</sequence>
<feature type="transmembrane region" description="Helical" evidence="8">
    <location>
        <begin position="335"/>
        <end position="354"/>
    </location>
</feature>
<dbReference type="InterPro" id="IPR013525">
    <property type="entry name" value="ABC2_TM"/>
</dbReference>
<protein>
    <submittedName>
        <fullName evidence="10">ABC transporter permease</fullName>
    </submittedName>
</protein>
<feature type="transmembrane region" description="Helical" evidence="8">
    <location>
        <begin position="20"/>
        <end position="39"/>
    </location>
</feature>
<evidence type="ECO:0000313" key="11">
    <source>
        <dbReference type="Proteomes" id="UP000664265"/>
    </source>
</evidence>
<keyword evidence="4" id="KW-1003">Cell membrane</keyword>
<dbReference type="InterPro" id="IPR051449">
    <property type="entry name" value="ABC-2_transporter_component"/>
</dbReference>
<feature type="transmembrane region" description="Helical" evidence="8">
    <location>
        <begin position="248"/>
        <end position="268"/>
    </location>
</feature>
<evidence type="ECO:0000259" key="9">
    <source>
        <dbReference type="PROSITE" id="PS51012"/>
    </source>
</evidence>
<evidence type="ECO:0000256" key="5">
    <source>
        <dbReference type="ARBA" id="ARBA00022692"/>
    </source>
</evidence>
<keyword evidence="5 8" id="KW-0812">Transmembrane</keyword>
<evidence type="ECO:0000256" key="7">
    <source>
        <dbReference type="ARBA" id="ARBA00023136"/>
    </source>
</evidence>
<accession>A0ABS3M5T6</accession>
<dbReference type="RefSeq" id="WP_107582094.1">
    <property type="nucleotide sequence ID" value="NZ_JAERMS010000019.1"/>
</dbReference>
<dbReference type="InterPro" id="IPR047817">
    <property type="entry name" value="ABC2_TM_bact-type"/>
</dbReference>
<organism evidence="10 11">
    <name type="scientific">Prevotella illustrans</name>
    <dbReference type="NCBI Taxonomy" id="2800387"/>
    <lineage>
        <taxon>Bacteria</taxon>
        <taxon>Pseudomonadati</taxon>
        <taxon>Bacteroidota</taxon>
        <taxon>Bacteroidia</taxon>
        <taxon>Bacteroidales</taxon>
        <taxon>Prevotellaceae</taxon>
        <taxon>Prevotella</taxon>
    </lineage>
</organism>
<evidence type="ECO:0000256" key="8">
    <source>
        <dbReference type="SAM" id="Phobius"/>
    </source>
</evidence>
<dbReference type="Pfam" id="PF12698">
    <property type="entry name" value="ABC2_membrane_3"/>
    <property type="match status" value="1"/>
</dbReference>
<feature type="transmembrane region" description="Helical" evidence="8">
    <location>
        <begin position="280"/>
        <end position="297"/>
    </location>
</feature>
<evidence type="ECO:0000256" key="4">
    <source>
        <dbReference type="ARBA" id="ARBA00022475"/>
    </source>
</evidence>
<dbReference type="PANTHER" id="PTHR30294:SF29">
    <property type="entry name" value="MULTIDRUG ABC TRANSPORTER PERMEASE YBHS-RELATED"/>
    <property type="match status" value="1"/>
</dbReference>
<proteinExistence type="inferred from homology"/>
<evidence type="ECO:0000256" key="3">
    <source>
        <dbReference type="ARBA" id="ARBA00022448"/>
    </source>
</evidence>
<name>A0ABS3M5T6_9BACT</name>
<feature type="transmembrane region" description="Helical" evidence="8">
    <location>
        <begin position="165"/>
        <end position="185"/>
    </location>
</feature>
<dbReference type="Proteomes" id="UP000664265">
    <property type="component" value="Unassembled WGS sequence"/>
</dbReference>
<evidence type="ECO:0000256" key="2">
    <source>
        <dbReference type="ARBA" id="ARBA00007783"/>
    </source>
</evidence>
<evidence type="ECO:0000256" key="6">
    <source>
        <dbReference type="ARBA" id="ARBA00022989"/>
    </source>
</evidence>
<gene>
    <name evidence="10" type="ORF">JHU38_07075</name>
</gene>
<keyword evidence="6 8" id="KW-1133">Transmembrane helix</keyword>
<evidence type="ECO:0000256" key="1">
    <source>
        <dbReference type="ARBA" id="ARBA00004651"/>
    </source>
</evidence>
<reference evidence="10 11" key="1">
    <citation type="submission" date="2021-01" db="EMBL/GenBank/DDBJ databases">
        <title>Prevotella A2931 sp. nov.</title>
        <authorList>
            <person name="Buhl M."/>
            <person name="Oberhettinger P."/>
        </authorList>
    </citation>
    <scope>NUCLEOTIDE SEQUENCE [LARGE SCALE GENOMIC DNA]</scope>
    <source>
        <strain evidence="10 11">A2931</strain>
    </source>
</reference>
<dbReference type="EMBL" id="JAERMS010000019">
    <property type="protein sequence ID" value="MBO1363533.1"/>
    <property type="molecule type" value="Genomic_DNA"/>
</dbReference>
<dbReference type="Gene3D" id="3.40.1710.10">
    <property type="entry name" value="abc type-2 transporter like domain"/>
    <property type="match status" value="1"/>
</dbReference>
<dbReference type="PANTHER" id="PTHR30294">
    <property type="entry name" value="MEMBRANE COMPONENT OF ABC TRANSPORTER YHHJ-RELATED"/>
    <property type="match status" value="1"/>
</dbReference>
<feature type="domain" description="ABC transmembrane type-2" evidence="9">
    <location>
        <begin position="135"/>
        <end position="360"/>
    </location>
</feature>
<comment type="similarity">
    <text evidence="2">Belongs to the ABC-2 integral membrane protein family.</text>
</comment>
<keyword evidence="11" id="KW-1185">Reference proteome</keyword>
<keyword evidence="3" id="KW-0813">Transport</keyword>